<dbReference type="SUPFAM" id="SSF52540">
    <property type="entry name" value="P-loop containing nucleoside triphosphate hydrolases"/>
    <property type="match status" value="1"/>
</dbReference>
<dbReference type="EMBL" id="SISG01000002">
    <property type="protein sequence ID" value="TBN55531.1"/>
    <property type="molecule type" value="Genomic_DNA"/>
</dbReference>
<proteinExistence type="predicted"/>
<evidence type="ECO:0000256" key="2">
    <source>
        <dbReference type="ARBA" id="ARBA00022741"/>
    </source>
</evidence>
<dbReference type="InterPro" id="IPR017871">
    <property type="entry name" value="ABC_transporter-like_CS"/>
</dbReference>
<evidence type="ECO:0000256" key="1">
    <source>
        <dbReference type="ARBA" id="ARBA00022448"/>
    </source>
</evidence>
<dbReference type="PROSITE" id="PS50893">
    <property type="entry name" value="ABC_TRANSPORTER_2"/>
    <property type="match status" value="1"/>
</dbReference>
<dbReference type="InterPro" id="IPR003439">
    <property type="entry name" value="ABC_transporter-like_ATP-bd"/>
</dbReference>
<dbReference type="PANTHER" id="PTHR24220:SF659">
    <property type="entry name" value="TRANSPORTER, PUTATIVE-RELATED"/>
    <property type="match status" value="1"/>
</dbReference>
<keyword evidence="3 5" id="KW-0067">ATP-binding</keyword>
<dbReference type="Proteomes" id="UP000294194">
    <property type="component" value="Unassembled WGS sequence"/>
</dbReference>
<gene>
    <name evidence="5" type="ORF">EYE40_15140</name>
</gene>
<dbReference type="GO" id="GO:0016887">
    <property type="term" value="F:ATP hydrolysis activity"/>
    <property type="evidence" value="ECO:0007669"/>
    <property type="project" value="InterPro"/>
</dbReference>
<keyword evidence="6" id="KW-1185">Reference proteome</keyword>
<dbReference type="CDD" id="cd03255">
    <property type="entry name" value="ABC_MJ0796_LolCDE_FtsE"/>
    <property type="match status" value="1"/>
</dbReference>
<name>A0A4Q9GPL5_9MICO</name>
<dbReference type="PROSITE" id="PS00211">
    <property type="entry name" value="ABC_TRANSPORTER_1"/>
    <property type="match status" value="1"/>
</dbReference>
<dbReference type="GO" id="GO:0005524">
    <property type="term" value="F:ATP binding"/>
    <property type="evidence" value="ECO:0007669"/>
    <property type="project" value="UniProtKB-KW"/>
</dbReference>
<dbReference type="PANTHER" id="PTHR24220">
    <property type="entry name" value="IMPORT ATP-BINDING PROTEIN"/>
    <property type="match status" value="1"/>
</dbReference>
<accession>A0A4Q9GPL5</accession>
<dbReference type="InterPro" id="IPR017911">
    <property type="entry name" value="MacB-like_ATP-bd"/>
</dbReference>
<dbReference type="Gene3D" id="3.40.50.300">
    <property type="entry name" value="P-loop containing nucleotide triphosphate hydrolases"/>
    <property type="match status" value="1"/>
</dbReference>
<evidence type="ECO:0000313" key="5">
    <source>
        <dbReference type="EMBL" id="TBN55531.1"/>
    </source>
</evidence>
<dbReference type="InterPro" id="IPR003593">
    <property type="entry name" value="AAA+_ATPase"/>
</dbReference>
<evidence type="ECO:0000313" key="6">
    <source>
        <dbReference type="Proteomes" id="UP000294194"/>
    </source>
</evidence>
<dbReference type="GO" id="GO:0022857">
    <property type="term" value="F:transmembrane transporter activity"/>
    <property type="evidence" value="ECO:0007669"/>
    <property type="project" value="TreeGrafter"/>
</dbReference>
<evidence type="ECO:0000256" key="3">
    <source>
        <dbReference type="ARBA" id="ARBA00022840"/>
    </source>
</evidence>
<sequence>MAGHRIQLENHRRLPVRKGCSLISLSNITLEHHTAAGTVVALNDISLRIDSGEYVALLGASGSGKTTLLNVIGGLVLPTAGDVEVANRELSVLSESERARLRLHEIGIVFQDNNLIAEFTASENVALPLRARGWGPREAEAAASQLLSEFGLDGLERRRPVELSGGQKQRVGIARGLAGGRQILLADEPTGALDSVSSRSVFELLQNIAGQGVAVIVATHDPIIMNYASRVISIRDGSIMEDTVRVARS</sequence>
<comment type="caution">
    <text evidence="5">The sequence shown here is derived from an EMBL/GenBank/DDBJ whole genome shotgun (WGS) entry which is preliminary data.</text>
</comment>
<dbReference type="AlphaFoldDB" id="A0A4Q9GPL5"/>
<dbReference type="Pfam" id="PF00005">
    <property type="entry name" value="ABC_tran"/>
    <property type="match status" value="1"/>
</dbReference>
<keyword evidence="2" id="KW-0547">Nucleotide-binding</keyword>
<organism evidence="5 6">
    <name type="scientific">Glaciihabitans arcticus</name>
    <dbReference type="NCBI Taxonomy" id="2668039"/>
    <lineage>
        <taxon>Bacteria</taxon>
        <taxon>Bacillati</taxon>
        <taxon>Actinomycetota</taxon>
        <taxon>Actinomycetes</taxon>
        <taxon>Micrococcales</taxon>
        <taxon>Microbacteriaceae</taxon>
        <taxon>Glaciihabitans</taxon>
    </lineage>
</organism>
<dbReference type="SMART" id="SM00382">
    <property type="entry name" value="AAA"/>
    <property type="match status" value="1"/>
</dbReference>
<keyword evidence="1" id="KW-0813">Transport</keyword>
<protein>
    <submittedName>
        <fullName evidence="5">ABC transporter ATP-binding protein</fullName>
    </submittedName>
</protein>
<dbReference type="InterPro" id="IPR015854">
    <property type="entry name" value="ABC_transpr_LolD-like"/>
</dbReference>
<reference evidence="6" key="1">
    <citation type="submission" date="2019-02" db="EMBL/GenBank/DDBJ databases">
        <title>Glaciihabitans arcticus sp. nov., a psychrotolerant bacterium isolated from polar soil.</title>
        <authorList>
            <person name="Dahal R.H."/>
        </authorList>
    </citation>
    <scope>NUCLEOTIDE SEQUENCE [LARGE SCALE GENOMIC DNA]</scope>
    <source>
        <strain evidence="6">RP-3-7</strain>
    </source>
</reference>
<dbReference type="GO" id="GO:0005886">
    <property type="term" value="C:plasma membrane"/>
    <property type="evidence" value="ECO:0007669"/>
    <property type="project" value="TreeGrafter"/>
</dbReference>
<evidence type="ECO:0000259" key="4">
    <source>
        <dbReference type="PROSITE" id="PS50893"/>
    </source>
</evidence>
<feature type="domain" description="ABC transporter" evidence="4">
    <location>
        <begin position="23"/>
        <end position="249"/>
    </location>
</feature>
<dbReference type="InterPro" id="IPR027417">
    <property type="entry name" value="P-loop_NTPase"/>
</dbReference>